<reference evidence="1" key="1">
    <citation type="journal article" date="2014" name="Front. Microbiol.">
        <title>High frequency of phylogenetically diverse reductive dehalogenase-homologous genes in deep subseafloor sedimentary metagenomes.</title>
        <authorList>
            <person name="Kawai M."/>
            <person name="Futagami T."/>
            <person name="Toyoda A."/>
            <person name="Takaki Y."/>
            <person name="Nishi S."/>
            <person name="Hori S."/>
            <person name="Arai W."/>
            <person name="Tsubouchi T."/>
            <person name="Morono Y."/>
            <person name="Uchiyama I."/>
            <person name="Ito T."/>
            <person name="Fujiyama A."/>
            <person name="Inagaki F."/>
            <person name="Takami H."/>
        </authorList>
    </citation>
    <scope>NUCLEOTIDE SEQUENCE</scope>
    <source>
        <strain evidence="1">Expedition CK06-06</strain>
    </source>
</reference>
<accession>X1G2A8</accession>
<dbReference type="AlphaFoldDB" id="X1G2A8"/>
<evidence type="ECO:0000313" key="1">
    <source>
        <dbReference type="EMBL" id="GAH52016.1"/>
    </source>
</evidence>
<dbReference type="EMBL" id="BARU01022023">
    <property type="protein sequence ID" value="GAH52016.1"/>
    <property type="molecule type" value="Genomic_DNA"/>
</dbReference>
<comment type="caution">
    <text evidence="1">The sequence shown here is derived from an EMBL/GenBank/DDBJ whole genome shotgun (WGS) entry which is preliminary data.</text>
</comment>
<proteinExistence type="predicted"/>
<sequence>LLNFAQKITVSEDIPTYLIKFAEFTLEILIERSMNCADQSLFLKEFKTIEELVLLLRKNIPAIDLSILEKKFSRLISNLADSLTPGFEENYIRNICHIIKTCRDSGIQPELTRAQNVIFKLLKEELNRAYRVLEKDKDFSGLKRIRLLINLASMLQINVEIFKEAFFAL</sequence>
<gene>
    <name evidence="1" type="ORF">S03H2_35944</name>
</gene>
<organism evidence="1">
    <name type="scientific">marine sediment metagenome</name>
    <dbReference type="NCBI Taxonomy" id="412755"/>
    <lineage>
        <taxon>unclassified sequences</taxon>
        <taxon>metagenomes</taxon>
        <taxon>ecological metagenomes</taxon>
    </lineage>
</organism>
<feature type="non-terminal residue" evidence="1">
    <location>
        <position position="1"/>
    </location>
</feature>
<protein>
    <submittedName>
        <fullName evidence="1">Uncharacterized protein</fullName>
    </submittedName>
</protein>
<name>X1G2A8_9ZZZZ</name>